<dbReference type="OrthoDB" id="9795923at2"/>
<dbReference type="Proteomes" id="UP000248301">
    <property type="component" value="Unassembled WGS sequence"/>
</dbReference>
<dbReference type="EMBL" id="NKUF01000026">
    <property type="protein sequence ID" value="PYD62659.1"/>
    <property type="molecule type" value="Genomic_DNA"/>
</dbReference>
<proteinExistence type="predicted"/>
<gene>
    <name evidence="1" type="ORF">CFR72_11280</name>
</gene>
<dbReference type="Pfam" id="PF02082">
    <property type="entry name" value="Rrf2"/>
    <property type="match status" value="1"/>
</dbReference>
<evidence type="ECO:0000313" key="1">
    <source>
        <dbReference type="EMBL" id="PYD62659.1"/>
    </source>
</evidence>
<reference evidence="1 2" key="1">
    <citation type="submission" date="2017-07" db="EMBL/GenBank/DDBJ databases">
        <title>A draft genome sequence of Gluconacetobacter entanii LTH 4560.</title>
        <authorList>
            <person name="Skraban J."/>
            <person name="Cleenwerck I."/>
            <person name="Vandamme P."/>
            <person name="Trcek J."/>
        </authorList>
    </citation>
    <scope>NUCLEOTIDE SEQUENCE [LARGE SCALE GENOMIC DNA]</scope>
    <source>
        <strain evidence="1 2">LTH 4560</strain>
    </source>
</reference>
<dbReference type="RefSeq" id="WP_110914057.1">
    <property type="nucleotide sequence ID" value="NZ_NKUF01000026.1"/>
</dbReference>
<dbReference type="InterPro" id="IPR000944">
    <property type="entry name" value="Tscrpt_reg_Rrf2"/>
</dbReference>
<dbReference type="InterPro" id="IPR036388">
    <property type="entry name" value="WH-like_DNA-bd_sf"/>
</dbReference>
<dbReference type="AlphaFoldDB" id="A0A318PQV2"/>
<dbReference type="SUPFAM" id="SSF46785">
    <property type="entry name" value="Winged helix' DNA-binding domain"/>
    <property type="match status" value="1"/>
</dbReference>
<accession>A0A318PQV2</accession>
<comment type="caution">
    <text evidence="1">The sequence shown here is derived from an EMBL/GenBank/DDBJ whole genome shotgun (WGS) entry which is preliminary data.</text>
</comment>
<evidence type="ECO:0000313" key="2">
    <source>
        <dbReference type="Proteomes" id="UP000248301"/>
    </source>
</evidence>
<name>A0A318PQV2_9PROT</name>
<dbReference type="Gene3D" id="1.10.10.10">
    <property type="entry name" value="Winged helix-like DNA-binding domain superfamily/Winged helix DNA-binding domain"/>
    <property type="match status" value="1"/>
</dbReference>
<dbReference type="InterPro" id="IPR036390">
    <property type="entry name" value="WH_DNA-bd_sf"/>
</dbReference>
<organism evidence="1 2">
    <name type="scientific">Gluconacetobacter entanii</name>
    <dbReference type="NCBI Taxonomy" id="108528"/>
    <lineage>
        <taxon>Bacteria</taxon>
        <taxon>Pseudomonadati</taxon>
        <taxon>Pseudomonadota</taxon>
        <taxon>Alphaproteobacteria</taxon>
        <taxon>Acetobacterales</taxon>
        <taxon>Acetobacteraceae</taxon>
        <taxon>Gluconacetobacter</taxon>
    </lineage>
</organism>
<protein>
    <submittedName>
        <fullName evidence="1">Uncharacterized protein</fullName>
    </submittedName>
</protein>
<sequence length="145" mass="15521">MQLSLHTDHAVKFLICMTRYSSRSASVQDISGRCGLSAQEVAGVLHDLDRCGLIERSTAGDGLLRLRNKDPARVRVGDVIRCIEAARPATRQPGAFAQMFDMAHAAFMEALNDYSLSDIAHLSGGEVARTGFPTGAFGVSVMVPG</sequence>